<accession>V9EI75</accession>
<evidence type="ECO:0000313" key="2">
    <source>
        <dbReference type="Proteomes" id="UP000018721"/>
    </source>
</evidence>
<evidence type="ECO:0000313" key="1">
    <source>
        <dbReference type="EMBL" id="ETI38880.1"/>
    </source>
</evidence>
<comment type="caution">
    <text evidence="1">The sequence shown here is derived from an EMBL/GenBank/DDBJ whole genome shotgun (WGS) entry which is preliminary data.</text>
</comment>
<dbReference type="HOGENOM" id="CLU_1681395_0_0_1"/>
<name>V9EI75_PHYNI</name>
<dbReference type="eggNOG" id="ENOG502RGVY">
    <property type="taxonomic scope" value="Eukaryota"/>
</dbReference>
<dbReference type="Proteomes" id="UP000018721">
    <property type="component" value="Unassembled WGS sequence"/>
</dbReference>
<sequence length="157" mass="17569">MADGGRLACPEARRFTRLKNFGEAGGGYTFREWSFCRAAANNNITTTSPKVTIVGDKHHGITIAEQLEQVLIQTQREKWKVGGIITDNAGSVGVLIGHREEIAQLRRDMLSSMQGRFTRIMSVKQGFTKHDDLVFPEEAIKLRGFRGQKVKLAKYFG</sequence>
<reference evidence="1 2" key="1">
    <citation type="submission" date="2013-11" db="EMBL/GenBank/DDBJ databases">
        <title>The Genome Sequence of Phytophthora parasitica P1569.</title>
        <authorList>
            <consortium name="The Broad Institute Genomics Platform"/>
            <person name="Russ C."/>
            <person name="Tyler B."/>
            <person name="Panabieres F."/>
            <person name="Shan W."/>
            <person name="Tripathy S."/>
            <person name="Grunwald N."/>
            <person name="Machado M."/>
            <person name="Johnson C.S."/>
            <person name="Arredondo F."/>
            <person name="Hong C."/>
            <person name="Coffey M."/>
            <person name="Young S.K."/>
            <person name="Zeng Q."/>
            <person name="Gargeya S."/>
            <person name="Fitzgerald M."/>
            <person name="Abouelleil A."/>
            <person name="Alvarado L."/>
            <person name="Chapman S.B."/>
            <person name="Gainer-Dewar J."/>
            <person name="Goldberg J."/>
            <person name="Griggs A."/>
            <person name="Gujja S."/>
            <person name="Hansen M."/>
            <person name="Howarth C."/>
            <person name="Imamovic A."/>
            <person name="Ireland A."/>
            <person name="Larimer J."/>
            <person name="McCowan C."/>
            <person name="Murphy C."/>
            <person name="Pearson M."/>
            <person name="Poon T.W."/>
            <person name="Priest M."/>
            <person name="Roberts A."/>
            <person name="Saif S."/>
            <person name="Shea T."/>
            <person name="Sykes S."/>
            <person name="Wortman J."/>
            <person name="Nusbaum C."/>
            <person name="Birren B."/>
        </authorList>
    </citation>
    <scope>NUCLEOTIDE SEQUENCE [LARGE SCALE GENOMIC DNA]</scope>
    <source>
        <strain evidence="1 2">P1569</strain>
    </source>
</reference>
<protein>
    <submittedName>
        <fullName evidence="1">Uncharacterized protein</fullName>
    </submittedName>
</protein>
<organism evidence="1 2">
    <name type="scientific">Phytophthora nicotianae P1569</name>
    <dbReference type="NCBI Taxonomy" id="1317065"/>
    <lineage>
        <taxon>Eukaryota</taxon>
        <taxon>Sar</taxon>
        <taxon>Stramenopiles</taxon>
        <taxon>Oomycota</taxon>
        <taxon>Peronosporomycetes</taxon>
        <taxon>Peronosporales</taxon>
        <taxon>Peronosporaceae</taxon>
        <taxon>Phytophthora</taxon>
    </lineage>
</organism>
<dbReference type="EMBL" id="ANIZ01002718">
    <property type="protein sequence ID" value="ETI38880.1"/>
    <property type="molecule type" value="Genomic_DNA"/>
</dbReference>
<keyword evidence="2" id="KW-1185">Reference proteome</keyword>
<gene>
    <name evidence="1" type="ORF">F443_15478</name>
</gene>
<dbReference type="AlphaFoldDB" id="V9EI75"/>
<proteinExistence type="predicted"/>